<gene>
    <name evidence="4" type="ORF">PHPALM_17515</name>
</gene>
<keyword evidence="4" id="KW-0645">Protease</keyword>
<dbReference type="InterPro" id="IPR009003">
    <property type="entry name" value="Peptidase_S1_PA"/>
</dbReference>
<sequence length="92" mass="10191">MTTKTSILESGGSNDGSDSDDLKRVKLQLKSDEECTKVMKIDDTMACEDVLIGVVTWKCCDGCAKEGFPGVFGRASRVRAWIESFLNRMCFK</sequence>
<dbReference type="EMBL" id="NCKW01009573">
    <property type="protein sequence ID" value="POM66601.1"/>
    <property type="molecule type" value="Genomic_DNA"/>
</dbReference>
<evidence type="ECO:0000256" key="2">
    <source>
        <dbReference type="SAM" id="MobiDB-lite"/>
    </source>
</evidence>
<reference evidence="4 5" key="1">
    <citation type="journal article" date="2017" name="Genome Biol. Evol.">
        <title>Phytophthora megakarya and P. palmivora, closely related causal agents of cacao black pod rot, underwent increases in genome sizes and gene numbers by different mechanisms.</title>
        <authorList>
            <person name="Ali S.S."/>
            <person name="Shao J."/>
            <person name="Lary D.J."/>
            <person name="Kronmiller B."/>
            <person name="Shen D."/>
            <person name="Strem M.D."/>
            <person name="Amoako-Attah I."/>
            <person name="Akrofi A.Y."/>
            <person name="Begoude B.A."/>
            <person name="Ten Hoopen G.M."/>
            <person name="Coulibaly K."/>
            <person name="Kebe B.I."/>
            <person name="Melnick R.L."/>
            <person name="Guiltinan M.J."/>
            <person name="Tyler B.M."/>
            <person name="Meinhardt L.W."/>
            <person name="Bailey B.A."/>
        </authorList>
    </citation>
    <scope>NUCLEOTIDE SEQUENCE [LARGE SCALE GENOMIC DNA]</scope>
    <source>
        <strain evidence="5">sbr112.9</strain>
    </source>
</reference>
<dbReference type="Pfam" id="PF00089">
    <property type="entry name" value="Trypsin"/>
    <property type="match status" value="1"/>
</dbReference>
<dbReference type="SUPFAM" id="SSF50494">
    <property type="entry name" value="Trypsin-like serine proteases"/>
    <property type="match status" value="1"/>
</dbReference>
<dbReference type="Gene3D" id="2.40.10.10">
    <property type="entry name" value="Trypsin-like serine proteases"/>
    <property type="match status" value="1"/>
</dbReference>
<keyword evidence="5" id="KW-1185">Reference proteome</keyword>
<dbReference type="GO" id="GO:0006508">
    <property type="term" value="P:proteolysis"/>
    <property type="evidence" value="ECO:0007669"/>
    <property type="project" value="UniProtKB-KW"/>
</dbReference>
<feature type="domain" description="Peptidase S1" evidence="3">
    <location>
        <begin position="45"/>
        <end position="82"/>
    </location>
</feature>
<organism evidence="4 5">
    <name type="scientific">Phytophthora palmivora</name>
    <dbReference type="NCBI Taxonomy" id="4796"/>
    <lineage>
        <taxon>Eukaryota</taxon>
        <taxon>Sar</taxon>
        <taxon>Stramenopiles</taxon>
        <taxon>Oomycota</taxon>
        <taxon>Peronosporomycetes</taxon>
        <taxon>Peronosporales</taxon>
        <taxon>Peronosporaceae</taxon>
        <taxon>Phytophthora</taxon>
    </lineage>
</organism>
<dbReference type="AlphaFoldDB" id="A0A2P4XM16"/>
<evidence type="ECO:0000313" key="5">
    <source>
        <dbReference type="Proteomes" id="UP000237271"/>
    </source>
</evidence>
<proteinExistence type="predicted"/>
<feature type="region of interest" description="Disordered" evidence="2">
    <location>
        <begin position="1"/>
        <end position="20"/>
    </location>
</feature>
<dbReference type="OrthoDB" id="414661at2759"/>
<accession>A0A2P4XM16</accession>
<dbReference type="InterPro" id="IPR043504">
    <property type="entry name" value="Peptidase_S1_PA_chymotrypsin"/>
</dbReference>
<evidence type="ECO:0000256" key="1">
    <source>
        <dbReference type="ARBA" id="ARBA00023026"/>
    </source>
</evidence>
<comment type="caution">
    <text evidence="4">The sequence shown here is derived from an EMBL/GenBank/DDBJ whole genome shotgun (WGS) entry which is preliminary data.</text>
</comment>
<name>A0A2P4XM16_9STRA</name>
<evidence type="ECO:0000259" key="3">
    <source>
        <dbReference type="Pfam" id="PF00089"/>
    </source>
</evidence>
<keyword evidence="4" id="KW-0378">Hydrolase</keyword>
<dbReference type="GO" id="GO:0004252">
    <property type="term" value="F:serine-type endopeptidase activity"/>
    <property type="evidence" value="ECO:0007669"/>
    <property type="project" value="InterPro"/>
</dbReference>
<dbReference type="Proteomes" id="UP000237271">
    <property type="component" value="Unassembled WGS sequence"/>
</dbReference>
<protein>
    <submittedName>
        <fullName evidence="4">Serine protease trypsin-like protein</fullName>
    </submittedName>
</protein>
<evidence type="ECO:0000313" key="4">
    <source>
        <dbReference type="EMBL" id="POM66601.1"/>
    </source>
</evidence>
<keyword evidence="1" id="KW-0843">Virulence</keyword>
<dbReference type="InterPro" id="IPR001254">
    <property type="entry name" value="Trypsin_dom"/>
</dbReference>